<dbReference type="AlphaFoldDB" id="A0A238L6J3"/>
<protein>
    <submittedName>
        <fullName evidence="2">Phage terminase, small subunit</fullName>
    </submittedName>
</protein>
<keyword evidence="3" id="KW-1185">Reference proteome</keyword>
<dbReference type="InterPro" id="IPR006448">
    <property type="entry name" value="Phage_term_ssu_P27"/>
</dbReference>
<gene>
    <name evidence="2" type="ORF">MAA8898_04935</name>
</gene>
<organism evidence="2 3">
    <name type="scientific">Maliponia aquimaris</name>
    <dbReference type="NCBI Taxonomy" id="1673631"/>
    <lineage>
        <taxon>Bacteria</taxon>
        <taxon>Pseudomonadati</taxon>
        <taxon>Pseudomonadota</taxon>
        <taxon>Alphaproteobacteria</taxon>
        <taxon>Rhodobacterales</taxon>
        <taxon>Paracoccaceae</taxon>
        <taxon>Maliponia</taxon>
    </lineage>
</organism>
<evidence type="ECO:0000313" key="3">
    <source>
        <dbReference type="Proteomes" id="UP000207598"/>
    </source>
</evidence>
<proteinExistence type="predicted"/>
<accession>A0A238L6J3</accession>
<dbReference type="EMBL" id="FXYF01000026">
    <property type="protein sequence ID" value="SMX50705.1"/>
    <property type="molecule type" value="Genomic_DNA"/>
</dbReference>
<sequence>MIRTQGGNATQNPLVGTADKAMADMVRYGAEFGRTPSARTRIRAEGHSVGPDDPAAAFF</sequence>
<dbReference type="Pfam" id="PF05119">
    <property type="entry name" value="Terminase_4"/>
    <property type="match status" value="1"/>
</dbReference>
<name>A0A238L6J3_9RHOB</name>
<feature type="region of interest" description="Disordered" evidence="1">
    <location>
        <begin position="37"/>
        <end position="59"/>
    </location>
</feature>
<reference evidence="2 3" key="1">
    <citation type="submission" date="2017-05" db="EMBL/GenBank/DDBJ databases">
        <authorList>
            <person name="Song R."/>
            <person name="Chenine A.L."/>
            <person name="Ruprecht R.M."/>
        </authorList>
    </citation>
    <scope>NUCLEOTIDE SEQUENCE [LARGE SCALE GENOMIC DNA]</scope>
    <source>
        <strain evidence="2 3">CECT 8898</strain>
    </source>
</reference>
<evidence type="ECO:0000256" key="1">
    <source>
        <dbReference type="SAM" id="MobiDB-lite"/>
    </source>
</evidence>
<evidence type="ECO:0000313" key="2">
    <source>
        <dbReference type="EMBL" id="SMX50705.1"/>
    </source>
</evidence>
<dbReference type="Proteomes" id="UP000207598">
    <property type="component" value="Unassembled WGS sequence"/>
</dbReference>